<name>A0ABX0H6B7_9BACT</name>
<accession>A0ABX0H6B7</accession>
<proteinExistence type="predicted"/>
<evidence type="ECO:0000313" key="1">
    <source>
        <dbReference type="EMBL" id="NHE55786.1"/>
    </source>
</evidence>
<comment type="caution">
    <text evidence="1">The sequence shown here is derived from an EMBL/GenBank/DDBJ whole genome shotgun (WGS) entry which is preliminary data.</text>
</comment>
<gene>
    <name evidence="1" type="ORF">G9Q97_03045</name>
</gene>
<keyword evidence="2" id="KW-1185">Reference proteome</keyword>
<reference evidence="1 2" key="1">
    <citation type="submission" date="2020-03" db="EMBL/GenBank/DDBJ databases">
        <title>Cyclobacterium plantarum sp. nov., a marine bacterium isolated from a coastal-marine wetland.</title>
        <authorList>
            <person name="Sanchez-Porro C."/>
            <person name="Ventosa A."/>
            <person name="Amoozegar M."/>
        </authorList>
    </citation>
    <scope>NUCLEOTIDE SEQUENCE [LARGE SCALE GENOMIC DNA]</scope>
    <source>
        <strain evidence="1 2">GBPx2</strain>
    </source>
</reference>
<sequence>MEIQFEWATQKVEFYSELFDTKTVNKGYFHHIYGFAKSVLGEKIIPIELVATFRQSSFIYHRKNQSAIFFDLGQSFLLKSIFKTIASGAGFSALVEIFKQSACLYIVTQDYNFASLLSKHPLVPFQKYYSCKEDDLAFYGNIMSRYKEVLQSTEFYKIVDNFIIGHEIFHYLSHRKHSVEWFKRSSDEYFEDALNQCCYEQRGDFAEIASYYGRIKLSKESLEKIRSDLASRRIDYIARKEDLTKEIECDLFAFTYMTRFICKDQEKSIDSVLFFCKLFYILFCIFDLHFAINRRFLLSIRSSISCTKPPDIADINFRKVALVEIIWNHIYNNVLLRNGVNNKEINSLYVKFREDIFNFKAAIDNLYLIPITNAFYDMLENGERIKDSIPKKQVHNFHIKNFAERIIERDDVFNLQDHENAFY</sequence>
<organism evidence="1 2">
    <name type="scientific">Cyclobacterium plantarum</name>
    <dbReference type="NCBI Taxonomy" id="2716263"/>
    <lineage>
        <taxon>Bacteria</taxon>
        <taxon>Pseudomonadati</taxon>
        <taxon>Bacteroidota</taxon>
        <taxon>Cytophagia</taxon>
        <taxon>Cytophagales</taxon>
        <taxon>Cyclobacteriaceae</taxon>
        <taxon>Cyclobacterium</taxon>
    </lineage>
</organism>
<evidence type="ECO:0000313" key="2">
    <source>
        <dbReference type="Proteomes" id="UP000649799"/>
    </source>
</evidence>
<dbReference type="EMBL" id="JAANYN010000001">
    <property type="protein sequence ID" value="NHE55786.1"/>
    <property type="molecule type" value="Genomic_DNA"/>
</dbReference>
<protein>
    <submittedName>
        <fullName evidence="1">Uncharacterized protein</fullName>
    </submittedName>
</protein>
<dbReference type="Proteomes" id="UP000649799">
    <property type="component" value="Unassembled WGS sequence"/>
</dbReference>
<dbReference type="RefSeq" id="WP_166142986.1">
    <property type="nucleotide sequence ID" value="NZ_JAANYN010000001.1"/>
</dbReference>